<reference evidence="2" key="1">
    <citation type="submission" date="2021-03" db="EMBL/GenBank/DDBJ databases">
        <authorList>
            <person name="Tagirdzhanova G."/>
        </authorList>
    </citation>
    <scope>NUCLEOTIDE SEQUENCE</scope>
</reference>
<protein>
    <submittedName>
        <fullName evidence="2">Uncharacterized protein</fullName>
    </submittedName>
</protein>
<feature type="coiled-coil region" evidence="1">
    <location>
        <begin position="2569"/>
        <end position="2596"/>
    </location>
</feature>
<sequence length="2697" mass="302367">MADGSNNQAASTAPIGVWKVVDVVANTLPDANGKTTTKPAARNSNAAAEQKKAHYYYFLNQPEKFTATPPKRQRYYAIRYIPEMSIEDEKKGSALSKNELMLKGELDPNMYCDRLKNSITSVRGLNKEGEPTVLFLARKLYRLYRLIENCYRNEFVDCNEKWLHDNGFTKWNVTTPYKGQQDGCKVFVYGDFEDRNTLANDRYVKLKSRDVVPLIGDTAQHVYVCDTKMQAYAGGTSGQIDKLDKLWVRNQDGLAVELDLVKPIDASIESKTGREKRRKDAINSIETDRGWSRYLDPVLNIYLVPISDPDIVTNLVAKLMKRKGWKQVPKVLSKTMYEKLDEVNNKWQLTTKISGEQPKLLIRTGVSPFGHYETYIEEASYTNYVDTRKSREPGTKTVIDEMSEVMKKEQIKDNVALSKRTKQMKAANEAQAENAKELKKRIAKSGSKSAILAIKVSAQKIHNAKDTRPKALDQLSVMGSSATDVATRLGWINADEIEKTKGIWPGTPNQMAEWLHRSAYSWGGISDTGADSYFSSQVPMNLMFGTSECNSLMTRYEKAWQALLTRENARRRRKATKDELDKLKTAEKSLSTKATRVQARFTPPQAILVSTIAAPNKKYQFNFADDTERPLDLKDEDIPEWMAFRMDYSLLHWDSFQGTRLCILDLLYEDLDEEIEDADIGKDEDEAATGTSGVLLDLSITQTFAQFFGQVDHSKDTIQEEKNSTPQTTVGLDANKRELPYEMMEVLPTEKKLRVEAFREKQANNGRNNNPTKLSSRMATRRPEIQLAPNLNLDSGVMAQVPMGLLIPGLYDLSLKIMSSQIAVAGNEVQALEVQDSQLQTVFPSTSAVFARAVPSVAAPSVSALPTAQNLNTSGDADPEGDDDDIPGGVVEKFVQDRDHSLFGILHVKIFSFHDPKRPQDIHEQEESPINVIKLHDTTLTFRTRGTVADPPGLVLHTTILLSGVLQPVNAILRDVFGQDKPRVDVSCLLSSDLEAMKKPLTPIGFTLRGELPDLDFDLFDVLKILHLGVDVIATRKGPNGGYDIDYGFFGCGRILGFKKGQNLDVLVTWNFCRYGLTNHLLVSTESDTWVNVGGIENFNFVSADDMYLMGTIEKCNLQDLVIIWKSRFGSDLNIETKRVMEFTSLLIKVSKQDGFTLMGGVWVDDHFAANATISLNANGVSISGVMESLTISEVEIKNPALQVVISKQELKFQLSGSVEYHGHAFKASIYVGKPAGDSIEYAVYGKYDGDFHLRDVVNELEGTFLDVDLESVVVLFSNMDSPTIALTDTKFQYKLSKGLQVFAQTSALDCVKDLLRISSPKRVTVRLFTKPTSGVGVDIQLPDSSGNIIKFDFMETTPITLNIEMVDNLPCLYVKADLHIPVSGAPEPLDLELLLQADKLGALGTAKLKGDWKNPLHLCTKLSIHDLKAGVGINYAVCSFYTSIHRHGTPSSLELEGSFKIGECKGNLNLFLSKDPGKQLINLNVENLDVGQLLHFVGDLLDLGLNIPESKDMFFIKKLIIYMSTGIEIDHVVYKRGFKLDADMTIFGKKALLLAEANEDGAHFKGSVERFKIGSFELSKTVQKVHIDGMIMWGENVWIAMYLDLDTGCGTFEFYFAIKVSTLLFIQVKASLITPIPRAIEASNVNGPPTLGQFSAGGALEDKEFKVEGTIEAHVIDGLIDLANEHLATEGDPHRKEKLDKELADAVADLAAANKVLETESTRLTVLTTAKDKAQKDYDAYSASQDQDERDLKARLETTLHTAQEHENQVDTVAAQKLAEAIAKIEQCHMEWKKADFYKTTAESARTNRDATEYDLSLCEAKFDKHVTSEPTEPNAHVLWDAEGKTMASELEAKRNSARIASAAYTTALVAHNVIAYTNVTQRLVALNDEVKQAKAASEARPALKEAALQKLKQDGIDESRRLKARRKEQLDGLKKILDETTIKETARKTENDGKKAKIKTDNDIATSDAFKSVREKQESKSQKQAACDSFSNLLNLIANVVDDFTKPLRYVIKVLATKVLNIKKITIGGQFGKSTNKVQAHFEGTIAFIDADFTIDFDVGNFSSFFTALWNHIKDVIKNIGGMIQALVKKGIDALNRFIEDGKKGVVMAFNTAATIEEFEHNAERGLVEIKNHVEGAIDHISQETQAAVHDAAHDAELAIKTVDQVLQDFTKQLQHDPLDAFETAFKHLVGDGGEGEARRKELHERYAALQDRQNKLSWDFKNQQESLSKRAQDLKQENEEGNVNKAIITQQTELVCYYRQFYGDAGLELPEFVLEFGDIEHRKRIELQEQIRDLGDKLVDANMKYKIELGRIQTDMEAIQGTSSSGAVGAIASGRIDEMDIELQKIEIQRERSIRDHKVDRAEKEYNLRKENKLFAMKQTDPEELHNATIQMERKLRQNQDEMELQNRQADENSDFGIDFVNKMRENIDPKWKIYYAWREEGLGGTHKLEEKDAEVGHLLADIDGLQTWLEVKLKTKIMKESTQAPFQERLQTYASAHQEIVESQLQGKMKTAGIDQEFEQKRMDINSSSMSPEEFDRKIEDLKHDHQRARFDYTYPMLNDGSEKLYRLLNDLGKLEQEMNEAINTEQEERKKILPIQPKLPITTVPQPSITPSVVTAQPTNATHSRMIQTPSIALRGIELQDLEIKAAQISEALESAEAFELIDQDEVKAMEIVQARLQTMHEEMYLLEALAG</sequence>
<organism evidence="2 3">
    <name type="scientific">Gomphillus americanus</name>
    <dbReference type="NCBI Taxonomy" id="1940652"/>
    <lineage>
        <taxon>Eukaryota</taxon>
        <taxon>Fungi</taxon>
        <taxon>Dikarya</taxon>
        <taxon>Ascomycota</taxon>
        <taxon>Pezizomycotina</taxon>
        <taxon>Lecanoromycetes</taxon>
        <taxon>OSLEUM clade</taxon>
        <taxon>Ostropomycetidae</taxon>
        <taxon>Ostropales</taxon>
        <taxon>Graphidaceae</taxon>
        <taxon>Gomphilloideae</taxon>
        <taxon>Gomphillus</taxon>
    </lineage>
</organism>
<dbReference type="OrthoDB" id="4510170at2759"/>
<accession>A0A8H3FWG1</accession>
<keyword evidence="1" id="KW-0175">Coiled coil</keyword>
<gene>
    <name evidence="2" type="ORF">GOMPHAMPRED_005198</name>
</gene>
<keyword evidence="3" id="KW-1185">Reference proteome</keyword>
<dbReference type="EMBL" id="CAJPDQ010000030">
    <property type="protein sequence ID" value="CAF9928656.1"/>
    <property type="molecule type" value="Genomic_DNA"/>
</dbReference>
<evidence type="ECO:0000313" key="2">
    <source>
        <dbReference type="EMBL" id="CAF9928656.1"/>
    </source>
</evidence>
<evidence type="ECO:0000313" key="3">
    <source>
        <dbReference type="Proteomes" id="UP000664169"/>
    </source>
</evidence>
<evidence type="ECO:0000256" key="1">
    <source>
        <dbReference type="SAM" id="Coils"/>
    </source>
</evidence>
<name>A0A8H3FWG1_9LECA</name>
<proteinExistence type="predicted"/>
<dbReference type="Proteomes" id="UP000664169">
    <property type="component" value="Unassembled WGS sequence"/>
</dbReference>
<comment type="caution">
    <text evidence="2">The sequence shown here is derived from an EMBL/GenBank/DDBJ whole genome shotgun (WGS) entry which is preliminary data.</text>
</comment>